<dbReference type="RefSeq" id="WP_223966570.1">
    <property type="nucleotide sequence ID" value="NZ_AP024926.1"/>
</dbReference>
<accession>A0AAD1NWX6</accession>
<dbReference type="AlphaFoldDB" id="A0AAD1NWX6"/>
<reference evidence="1" key="1">
    <citation type="submission" date="2021-07" db="EMBL/GenBank/DDBJ databases">
        <title>Complete genome sequences of four Thermus thermophilus strains isolated from Arima Hot Spring in Japan.</title>
        <authorList>
            <person name="Tomariguchi N."/>
            <person name="Ueno Y."/>
            <person name="Miyazaki K."/>
        </authorList>
    </citation>
    <scope>NUCLEOTIDE SEQUENCE</scope>
    <source>
        <strain evidence="1">AA1-1</strain>
    </source>
</reference>
<dbReference type="EMBL" id="AP024926">
    <property type="protein sequence ID" value="BCZ86753.1"/>
    <property type="molecule type" value="Genomic_DNA"/>
</dbReference>
<gene>
    <name evidence="1" type="ORF">TthAA11_09350</name>
</gene>
<dbReference type="Proteomes" id="UP000825379">
    <property type="component" value="Chromosome"/>
</dbReference>
<name>A0AAD1NWX6_THETH</name>
<organism evidence="1 2">
    <name type="scientific">Thermus thermophilus</name>
    <dbReference type="NCBI Taxonomy" id="274"/>
    <lineage>
        <taxon>Bacteria</taxon>
        <taxon>Thermotogati</taxon>
        <taxon>Deinococcota</taxon>
        <taxon>Deinococci</taxon>
        <taxon>Thermales</taxon>
        <taxon>Thermaceae</taxon>
        <taxon>Thermus</taxon>
    </lineage>
</organism>
<sequence>MMRLIRLKGQGGVGALRRALEAARDLTNAGFVVRVRVQVDAVPGPRARPGGLPVGFARGLEVHRAAWEGLEEEAPEAPTP</sequence>
<evidence type="ECO:0000313" key="2">
    <source>
        <dbReference type="Proteomes" id="UP000825379"/>
    </source>
</evidence>
<protein>
    <submittedName>
        <fullName evidence="1">Uncharacterized protein</fullName>
    </submittedName>
</protein>
<evidence type="ECO:0000313" key="1">
    <source>
        <dbReference type="EMBL" id="BCZ86753.1"/>
    </source>
</evidence>
<proteinExistence type="predicted"/>